<gene>
    <name evidence="1" type="ORF">IZU98_08220</name>
</gene>
<evidence type="ECO:0000313" key="2">
    <source>
        <dbReference type="Proteomes" id="UP000594430"/>
    </source>
</evidence>
<sequence length="90" mass="10162">MTEEWCFHNAVFAHWQGGITVFGFAYKTADDIESGTGHHTKLQDAWLDGERLYFQGTDGRTYRVLSRVKADFPDAADAYDDVLKMAEGLV</sequence>
<reference evidence="1 2" key="1">
    <citation type="submission" date="2020-11" db="EMBL/GenBank/DDBJ databases">
        <title>Pseudomonas fulva producing VIM-24.</title>
        <authorList>
            <person name="Liu S."/>
        </authorList>
    </citation>
    <scope>NUCLEOTIDE SEQUENCE [LARGE SCALE GENOMIC DNA]</scope>
    <source>
        <strain evidence="1 2">ZDHY414</strain>
    </source>
</reference>
<organism evidence="1 2">
    <name type="scientific">Pseudomonas fulva</name>
    <dbReference type="NCBI Taxonomy" id="47880"/>
    <lineage>
        <taxon>Bacteria</taxon>
        <taxon>Pseudomonadati</taxon>
        <taxon>Pseudomonadota</taxon>
        <taxon>Gammaproteobacteria</taxon>
        <taxon>Pseudomonadales</taxon>
        <taxon>Pseudomonadaceae</taxon>
        <taxon>Pseudomonas</taxon>
    </lineage>
</organism>
<accession>A0A7S9LL76</accession>
<protein>
    <submittedName>
        <fullName evidence="1">Uncharacterized protein</fullName>
    </submittedName>
</protein>
<dbReference type="EMBL" id="CP064946">
    <property type="protein sequence ID" value="QPH50670.1"/>
    <property type="molecule type" value="Genomic_DNA"/>
</dbReference>
<proteinExistence type="predicted"/>
<name>A0A7S9LL76_9PSED</name>
<dbReference type="AlphaFoldDB" id="A0A7S9LL76"/>
<dbReference type="RefSeq" id="WP_196110596.1">
    <property type="nucleotide sequence ID" value="NZ_CP064943.1"/>
</dbReference>
<dbReference type="Proteomes" id="UP000594430">
    <property type="component" value="Chromosome"/>
</dbReference>
<evidence type="ECO:0000313" key="1">
    <source>
        <dbReference type="EMBL" id="QPH50670.1"/>
    </source>
</evidence>